<dbReference type="RefSeq" id="WP_284099497.1">
    <property type="nucleotide sequence ID" value="NZ_JARRAF010000003.1"/>
</dbReference>
<dbReference type="Proteomes" id="UP001172778">
    <property type="component" value="Unassembled WGS sequence"/>
</dbReference>
<dbReference type="SUPFAM" id="SSF101874">
    <property type="entry name" value="YceI-like"/>
    <property type="match status" value="1"/>
</dbReference>
<comment type="caution">
    <text evidence="2">The sequence shown here is derived from an EMBL/GenBank/DDBJ whole genome shotgun (WGS) entry which is preliminary data.</text>
</comment>
<gene>
    <name evidence="2" type="ORF">PZA18_03960</name>
</gene>
<sequence>MAWFLGLMPGLLAGPVWADVFLIDPLHTSAQFAVSHLGFSTARGRFDKTDGRLELDLPARKGQITVQLDANSISTGDPDRDSRLKGSWFFNTERYPEIRFISKRLVFVEERLDAVEGELTLLGVTRPFSFKVERWRCGFHTMALRQACGADLSGTLLRSDFGMKAFIPLVGDEVKIDVSVEALAEVVTPPARER</sequence>
<dbReference type="Gene3D" id="2.40.128.110">
    <property type="entry name" value="Lipid/polyisoprenoid-binding, YceI-like"/>
    <property type="match status" value="1"/>
</dbReference>
<feature type="domain" description="Lipid/polyisoprenoid-binding YceI-like" evidence="1">
    <location>
        <begin position="20"/>
        <end position="183"/>
    </location>
</feature>
<reference evidence="2" key="1">
    <citation type="submission" date="2023-03" db="EMBL/GenBank/DDBJ databases">
        <title>Chitinimonas shenzhenensis gen. nov., sp. nov., a novel member of family Burkholderiaceae isolated from activated sludge collected in Shen Zhen, China.</title>
        <authorList>
            <person name="Wang X."/>
        </authorList>
    </citation>
    <scope>NUCLEOTIDE SEQUENCE</scope>
    <source>
        <strain evidence="2">DQS-5</strain>
    </source>
</reference>
<dbReference type="InterPro" id="IPR007372">
    <property type="entry name" value="Lipid/polyisoprenoid-bd_YceI"/>
</dbReference>
<dbReference type="InterPro" id="IPR036761">
    <property type="entry name" value="TTHA0802/YceI-like_sf"/>
</dbReference>
<evidence type="ECO:0000259" key="1">
    <source>
        <dbReference type="SMART" id="SM00867"/>
    </source>
</evidence>
<evidence type="ECO:0000313" key="3">
    <source>
        <dbReference type="Proteomes" id="UP001172778"/>
    </source>
</evidence>
<evidence type="ECO:0000313" key="2">
    <source>
        <dbReference type="EMBL" id="MDK2123207.1"/>
    </source>
</evidence>
<dbReference type="EMBL" id="JARRAF010000003">
    <property type="protein sequence ID" value="MDK2123207.1"/>
    <property type="molecule type" value="Genomic_DNA"/>
</dbReference>
<keyword evidence="3" id="KW-1185">Reference proteome</keyword>
<proteinExistence type="predicted"/>
<organism evidence="2 3">
    <name type="scientific">Parachitinimonas caeni</name>
    <dbReference type="NCBI Taxonomy" id="3031301"/>
    <lineage>
        <taxon>Bacteria</taxon>
        <taxon>Pseudomonadati</taxon>
        <taxon>Pseudomonadota</taxon>
        <taxon>Betaproteobacteria</taxon>
        <taxon>Neisseriales</taxon>
        <taxon>Chitinibacteraceae</taxon>
        <taxon>Parachitinimonas</taxon>
    </lineage>
</organism>
<name>A0ABT7DX36_9NEIS</name>
<accession>A0ABT7DX36</accession>
<protein>
    <submittedName>
        <fullName evidence="2">YceI family protein</fullName>
    </submittedName>
</protein>
<dbReference type="Pfam" id="PF04264">
    <property type="entry name" value="YceI"/>
    <property type="match status" value="1"/>
</dbReference>
<dbReference type="SMART" id="SM00867">
    <property type="entry name" value="YceI"/>
    <property type="match status" value="1"/>
</dbReference>
<dbReference type="PANTHER" id="PTHR34406:SF2">
    <property type="entry name" value="PERIPLASMIC PROTEIN"/>
    <property type="match status" value="1"/>
</dbReference>
<dbReference type="PANTHER" id="PTHR34406">
    <property type="entry name" value="PROTEIN YCEI"/>
    <property type="match status" value="1"/>
</dbReference>